<feature type="region of interest" description="Disordered" evidence="2">
    <location>
        <begin position="542"/>
        <end position="621"/>
    </location>
</feature>
<keyword evidence="4" id="KW-1185">Reference proteome</keyword>
<evidence type="ECO:0000256" key="2">
    <source>
        <dbReference type="SAM" id="MobiDB-lite"/>
    </source>
</evidence>
<dbReference type="OrthoDB" id="270171at2759"/>
<dbReference type="EMBL" id="NAJQ01000020">
    <property type="protein sequence ID" value="TKA82970.1"/>
    <property type="molecule type" value="Genomic_DNA"/>
</dbReference>
<dbReference type="STRING" id="329884.A0A4U0XYQ4"/>
<feature type="compositionally biased region" description="Polar residues" evidence="2">
    <location>
        <begin position="13"/>
        <end position="37"/>
    </location>
</feature>
<name>A0A4U0XYQ4_9PEZI</name>
<feature type="region of interest" description="Disordered" evidence="2">
    <location>
        <begin position="236"/>
        <end position="259"/>
    </location>
</feature>
<feature type="compositionally biased region" description="Polar residues" evidence="2">
    <location>
        <begin position="568"/>
        <end position="582"/>
    </location>
</feature>
<sequence>MLSWAFDFLRTQHISQDTSSQQSNPAPETSRDISTATPIPGGNTAVEREEALAQLRKTGQVYPQSKGQFDGPIPTSERQEDHSYPKEKPRSVSKPKAFGKASLFWTALKAKMFVHKEEKKVENVGNKVDKKLKPVGGTGGAVAGRIRELEEKAQVEAKKMNTTRRPLPGLANAGVPTIYPLPVNHFMRRSGSAAPVRAETPLYRSPPDDEPLIHAPQPTKSILMLGRQSPSIQHAPTVYQTPPSTAEDAAARDEKPAKSVRVTSPYVRNNDKFALHSPAAYLSGTKDKCVRHGRKRELRATNDMQDKGRTGAYHPTGFTVRQQTEATSPWSIASLTHKQGLADPCPDCRAELSIRRREAMQTVMRPTDAGAGSHVTEPVLEVNTLTEKAAPRRQDKPRQPRSTRETSTAEPHDDLVITQDLGDGLDAAIFARAGELERVIINTRLARQTTDAMHKLSKDMLSVSQALAVAGVGTPVAAAVHTRQERAVVFDTPSRGPVDTMHGPTHEDDDGESAGTRLVHSGSFHDASELQKAASDHKKLEATAGGRNTAQPDEKSEPAKTARFAIPTITTTKPSVLSSSSGVPIPGTVTKPLPDDSDLTGPPTKVNKPSTAPSGVLSSAASTTASAAKPVADAAQQTLPSTTTVTKPLATVTDAFKSAVDTLTSNVQQTVSDILPPIASNPNPYHHAPDTPRSLNVAQWADKQVQEAQQLMRNAMRMQKEAAVAQAVAVEKEVKKQRSVIGKAEKALVGGGWSLFGGSGSHPSADH</sequence>
<feature type="coiled-coil region" evidence="1">
    <location>
        <begin position="701"/>
        <end position="728"/>
    </location>
</feature>
<dbReference type="AlphaFoldDB" id="A0A4U0XYQ4"/>
<evidence type="ECO:0000256" key="1">
    <source>
        <dbReference type="SAM" id="Coils"/>
    </source>
</evidence>
<feature type="region of interest" description="Disordered" evidence="2">
    <location>
        <begin position="384"/>
        <end position="416"/>
    </location>
</feature>
<feature type="region of interest" description="Disordered" evidence="2">
    <location>
        <begin position="13"/>
        <end position="45"/>
    </location>
</feature>
<feature type="compositionally biased region" description="Polar residues" evidence="2">
    <location>
        <begin position="607"/>
        <end position="617"/>
    </location>
</feature>
<evidence type="ECO:0000313" key="3">
    <source>
        <dbReference type="EMBL" id="TKA82970.1"/>
    </source>
</evidence>
<accession>A0A4U0XYQ4</accession>
<reference evidence="3 4" key="1">
    <citation type="submission" date="2017-03" db="EMBL/GenBank/DDBJ databases">
        <title>Genomes of endolithic fungi from Antarctica.</title>
        <authorList>
            <person name="Coleine C."/>
            <person name="Masonjones S."/>
            <person name="Stajich J.E."/>
        </authorList>
    </citation>
    <scope>NUCLEOTIDE SEQUENCE [LARGE SCALE GENOMIC DNA]</scope>
    <source>
        <strain evidence="3 4">CCFEE 5184</strain>
    </source>
</reference>
<feature type="region of interest" description="Disordered" evidence="2">
    <location>
        <begin position="492"/>
        <end position="518"/>
    </location>
</feature>
<dbReference type="Proteomes" id="UP000309340">
    <property type="component" value="Unassembled WGS sequence"/>
</dbReference>
<gene>
    <name evidence="3" type="ORF">B0A55_01565</name>
</gene>
<proteinExistence type="predicted"/>
<feature type="compositionally biased region" description="Basic and acidic residues" evidence="2">
    <location>
        <begin position="77"/>
        <end position="90"/>
    </location>
</feature>
<feature type="region of interest" description="Disordered" evidence="2">
    <location>
        <begin position="57"/>
        <end position="95"/>
    </location>
</feature>
<feature type="compositionally biased region" description="Basic and acidic residues" evidence="2">
    <location>
        <begin position="389"/>
        <end position="404"/>
    </location>
</feature>
<protein>
    <submittedName>
        <fullName evidence="3">Uncharacterized protein</fullName>
    </submittedName>
</protein>
<comment type="caution">
    <text evidence="3">The sequence shown here is derived from an EMBL/GenBank/DDBJ whole genome shotgun (WGS) entry which is preliminary data.</text>
</comment>
<keyword evidence="1" id="KW-0175">Coiled coil</keyword>
<organism evidence="3 4">
    <name type="scientific">Friedmanniomyces simplex</name>
    <dbReference type="NCBI Taxonomy" id="329884"/>
    <lineage>
        <taxon>Eukaryota</taxon>
        <taxon>Fungi</taxon>
        <taxon>Dikarya</taxon>
        <taxon>Ascomycota</taxon>
        <taxon>Pezizomycotina</taxon>
        <taxon>Dothideomycetes</taxon>
        <taxon>Dothideomycetidae</taxon>
        <taxon>Mycosphaerellales</taxon>
        <taxon>Teratosphaeriaceae</taxon>
        <taxon>Friedmanniomyces</taxon>
    </lineage>
</organism>
<evidence type="ECO:0000313" key="4">
    <source>
        <dbReference type="Proteomes" id="UP000309340"/>
    </source>
</evidence>